<reference evidence="1 2" key="1">
    <citation type="journal article" date="2014" name="BMC Genomics">
        <title>Comparison of environmental and isolate Sulfobacillus genomes reveals diverse carbon, sulfur, nitrogen, and hydrogen metabolisms.</title>
        <authorList>
            <person name="Justice N.B."/>
            <person name="Norman A."/>
            <person name="Brown C.T."/>
            <person name="Singh A."/>
            <person name="Thomas B.C."/>
            <person name="Banfield J.F."/>
        </authorList>
    </citation>
    <scope>NUCLEOTIDE SEQUENCE [LARGE SCALE GENOMIC DNA]</scope>
    <source>
        <strain evidence="1">AMDSBA4</strain>
    </source>
</reference>
<organism evidence="1 2">
    <name type="scientific">Sulfobacillus benefaciens</name>
    <dbReference type="NCBI Taxonomy" id="453960"/>
    <lineage>
        <taxon>Bacteria</taxon>
        <taxon>Bacillati</taxon>
        <taxon>Bacillota</taxon>
        <taxon>Clostridia</taxon>
        <taxon>Eubacteriales</taxon>
        <taxon>Clostridiales Family XVII. Incertae Sedis</taxon>
        <taxon>Sulfobacillus</taxon>
    </lineage>
</organism>
<name>A0A2T2X6L9_9FIRM</name>
<accession>A0A2T2X6L9</accession>
<proteinExistence type="predicted"/>
<comment type="caution">
    <text evidence="1">The sequence shown here is derived from an EMBL/GenBank/DDBJ whole genome shotgun (WGS) entry which is preliminary data.</text>
</comment>
<gene>
    <name evidence="1" type="ORF">C7B46_18260</name>
</gene>
<dbReference type="EMBL" id="PXYW01000085">
    <property type="protein sequence ID" value="PSR30151.1"/>
    <property type="molecule type" value="Genomic_DNA"/>
</dbReference>
<dbReference type="AlphaFoldDB" id="A0A2T2X6L9"/>
<protein>
    <submittedName>
        <fullName evidence="1">Uncharacterized protein</fullName>
    </submittedName>
</protein>
<evidence type="ECO:0000313" key="2">
    <source>
        <dbReference type="Proteomes" id="UP000242972"/>
    </source>
</evidence>
<evidence type="ECO:0000313" key="1">
    <source>
        <dbReference type="EMBL" id="PSR30151.1"/>
    </source>
</evidence>
<dbReference type="Proteomes" id="UP000242972">
    <property type="component" value="Unassembled WGS sequence"/>
</dbReference>
<sequence length="128" mass="14570">MGTQPRIKLTKADPLHHEISIQGLLLDNTALEIISRHPESDWPEIISLALTTGLTLFNKVDGPRLKLLERLTHLQSHMAAPAHSNLSAEQVSQLRQHLNKTFQRITEDWERQVAEGIAGMLETWRRDP</sequence>